<feature type="transmembrane region" description="Helical" evidence="6">
    <location>
        <begin position="288"/>
        <end position="312"/>
    </location>
</feature>
<feature type="transmembrane region" description="Helical" evidence="6">
    <location>
        <begin position="178"/>
        <end position="202"/>
    </location>
</feature>
<dbReference type="InterPro" id="IPR051449">
    <property type="entry name" value="ABC-2_transporter_component"/>
</dbReference>
<dbReference type="RefSeq" id="WP_100043259.1">
    <property type="nucleotide sequence ID" value="NZ_LT630003.1"/>
</dbReference>
<sequence length="388" mass="43966">MKTLKLLRMDKKYAIQFTILPIFSIMFLAFVYSKVFILNIPFGVVDHDNSSLSRKIVQQLDTHPGINVKYYTDSEEQLADAIKVRTVNGGIVIPKGFHQDILEKKSPGVSFIIDGTNNIVSANLSGYCSTVLSTISSQLQVGILQGNKMLPYSAKQAIKSFSFEERVLYDSQLGYLSFLGYLIIPLTVQMIFLADFLVPVLIEERKKFCTFSKKINEKRQQIQDLITRILMLIGILIISGFIGLCAAGKFFGMQLRGSILMYAVLMLLFLVNLTAMGFFFASFIDTPIYFTMFLGMINLITALTCLITWPAYMIPAGAKRLVKSLWPFIHAVLPLKYLNLKGADLSVLLPYIKESLLYTVFWLPVGVGLYFVRIRWQTNRYVKLPVEE</sequence>
<reference evidence="8 9" key="1">
    <citation type="submission" date="2016-10" db="EMBL/GenBank/DDBJ databases">
        <authorList>
            <person name="Varghese N."/>
            <person name="Submissions S."/>
        </authorList>
    </citation>
    <scope>NUCLEOTIDE SEQUENCE [LARGE SCALE GENOMIC DNA]</scope>
    <source>
        <strain evidence="8 9">ATCC 19403</strain>
    </source>
</reference>
<evidence type="ECO:0000256" key="5">
    <source>
        <dbReference type="ARBA" id="ARBA00023136"/>
    </source>
</evidence>
<protein>
    <submittedName>
        <fullName evidence="8">ABC-2 type transport system permease protein</fullName>
    </submittedName>
</protein>
<feature type="domain" description="ABC-2 type transporter transmembrane" evidence="7">
    <location>
        <begin position="17"/>
        <end position="360"/>
    </location>
</feature>
<feature type="transmembrane region" description="Helical" evidence="6">
    <location>
        <begin position="12"/>
        <end position="32"/>
    </location>
</feature>
<feature type="transmembrane region" description="Helical" evidence="6">
    <location>
        <begin position="229"/>
        <end position="253"/>
    </location>
</feature>
<dbReference type="PANTHER" id="PTHR30294:SF29">
    <property type="entry name" value="MULTIDRUG ABC TRANSPORTER PERMEASE YBHS-RELATED"/>
    <property type="match status" value="1"/>
</dbReference>
<dbReference type="PANTHER" id="PTHR30294">
    <property type="entry name" value="MEMBRANE COMPONENT OF ABC TRANSPORTER YHHJ-RELATED"/>
    <property type="match status" value="1"/>
</dbReference>
<evidence type="ECO:0000256" key="6">
    <source>
        <dbReference type="SAM" id="Phobius"/>
    </source>
</evidence>
<evidence type="ECO:0000256" key="2">
    <source>
        <dbReference type="ARBA" id="ARBA00022475"/>
    </source>
</evidence>
<dbReference type="InterPro" id="IPR013525">
    <property type="entry name" value="ABC2_TM"/>
</dbReference>
<dbReference type="Proteomes" id="UP000198970">
    <property type="component" value="Chromosome I"/>
</dbReference>
<evidence type="ECO:0000313" key="8">
    <source>
        <dbReference type="EMBL" id="SEU00951.1"/>
    </source>
</evidence>
<keyword evidence="5 6" id="KW-0472">Membrane</keyword>
<organism evidence="8 9">
    <name type="scientific">Lacrimispora sphenoides JCM 1415</name>
    <dbReference type="NCBI Taxonomy" id="1297793"/>
    <lineage>
        <taxon>Bacteria</taxon>
        <taxon>Bacillati</taxon>
        <taxon>Bacillota</taxon>
        <taxon>Clostridia</taxon>
        <taxon>Lachnospirales</taxon>
        <taxon>Lachnospiraceae</taxon>
        <taxon>Lacrimispora</taxon>
    </lineage>
</organism>
<feature type="transmembrane region" description="Helical" evidence="6">
    <location>
        <begin position="259"/>
        <end position="281"/>
    </location>
</feature>
<dbReference type="EMBL" id="LT630003">
    <property type="protein sequence ID" value="SEU00951.1"/>
    <property type="molecule type" value="Genomic_DNA"/>
</dbReference>
<comment type="subcellular location">
    <subcellularLocation>
        <location evidence="1">Cell membrane</location>
        <topology evidence="1">Multi-pass membrane protein</topology>
    </subcellularLocation>
</comment>
<keyword evidence="3 6" id="KW-0812">Transmembrane</keyword>
<evidence type="ECO:0000256" key="1">
    <source>
        <dbReference type="ARBA" id="ARBA00004651"/>
    </source>
</evidence>
<proteinExistence type="predicted"/>
<keyword evidence="2" id="KW-1003">Cell membrane</keyword>
<gene>
    <name evidence="8" type="ORF">SAMN02745906_3912</name>
</gene>
<evidence type="ECO:0000313" key="9">
    <source>
        <dbReference type="Proteomes" id="UP000198970"/>
    </source>
</evidence>
<dbReference type="Gene3D" id="3.40.1710.10">
    <property type="entry name" value="abc type-2 transporter like domain"/>
    <property type="match status" value="1"/>
</dbReference>
<feature type="transmembrane region" description="Helical" evidence="6">
    <location>
        <begin position="355"/>
        <end position="372"/>
    </location>
</feature>
<evidence type="ECO:0000256" key="4">
    <source>
        <dbReference type="ARBA" id="ARBA00022989"/>
    </source>
</evidence>
<evidence type="ECO:0000256" key="3">
    <source>
        <dbReference type="ARBA" id="ARBA00022692"/>
    </source>
</evidence>
<evidence type="ECO:0000259" key="7">
    <source>
        <dbReference type="Pfam" id="PF12698"/>
    </source>
</evidence>
<dbReference type="Pfam" id="PF12698">
    <property type="entry name" value="ABC2_membrane_3"/>
    <property type="match status" value="1"/>
</dbReference>
<accession>A0ABY1CFJ8</accession>
<name>A0ABY1CFJ8_9FIRM</name>
<keyword evidence="4 6" id="KW-1133">Transmembrane helix</keyword>
<keyword evidence="9" id="KW-1185">Reference proteome</keyword>